<dbReference type="EMBL" id="BMLM01000001">
    <property type="protein sequence ID" value="GGN81620.1"/>
    <property type="molecule type" value="Genomic_DNA"/>
</dbReference>
<proteinExistence type="inferred from homology"/>
<evidence type="ECO:0000313" key="7">
    <source>
        <dbReference type="Proteomes" id="UP000626982"/>
    </source>
</evidence>
<dbReference type="RefSeq" id="WP_188716797.1">
    <property type="nucleotide sequence ID" value="NZ_BAABBD010000002.1"/>
</dbReference>
<dbReference type="PANTHER" id="PTHR43776:SF7">
    <property type="entry name" value="D,D-DIPEPTIDE TRANSPORT ATP-BINDING PROTEIN DDPF-RELATED"/>
    <property type="match status" value="1"/>
</dbReference>
<dbReference type="GO" id="GO:0005524">
    <property type="term" value="F:ATP binding"/>
    <property type="evidence" value="ECO:0007669"/>
    <property type="project" value="UniProtKB-KW"/>
</dbReference>
<organism evidence="6 7">
    <name type="scientific">Agrococcus terreus</name>
    <dbReference type="NCBI Taxonomy" id="574649"/>
    <lineage>
        <taxon>Bacteria</taxon>
        <taxon>Bacillati</taxon>
        <taxon>Actinomycetota</taxon>
        <taxon>Actinomycetes</taxon>
        <taxon>Micrococcales</taxon>
        <taxon>Microbacteriaceae</taxon>
        <taxon>Agrococcus</taxon>
    </lineage>
</organism>
<keyword evidence="2" id="KW-0813">Transport</keyword>
<evidence type="ECO:0000256" key="4">
    <source>
        <dbReference type="ARBA" id="ARBA00022840"/>
    </source>
</evidence>
<evidence type="ECO:0000256" key="2">
    <source>
        <dbReference type="ARBA" id="ARBA00022448"/>
    </source>
</evidence>
<dbReference type="InterPro" id="IPR003439">
    <property type="entry name" value="ABC_transporter-like_ATP-bd"/>
</dbReference>
<dbReference type="Proteomes" id="UP000626982">
    <property type="component" value="Unassembled WGS sequence"/>
</dbReference>
<evidence type="ECO:0000313" key="6">
    <source>
        <dbReference type="EMBL" id="GGN81620.1"/>
    </source>
</evidence>
<protein>
    <submittedName>
        <fullName evidence="6">ABC transporter ATP-binding protein</fullName>
    </submittedName>
</protein>
<comment type="caution">
    <text evidence="6">The sequence shown here is derived from an EMBL/GenBank/DDBJ whole genome shotgun (WGS) entry which is preliminary data.</text>
</comment>
<keyword evidence="4 6" id="KW-0067">ATP-binding</keyword>
<dbReference type="PROSITE" id="PS50893">
    <property type="entry name" value="ABC_TRANSPORTER_2"/>
    <property type="match status" value="2"/>
</dbReference>
<dbReference type="Gene3D" id="3.40.50.300">
    <property type="entry name" value="P-loop containing nucleotide triphosphate hydrolases"/>
    <property type="match status" value="2"/>
</dbReference>
<dbReference type="SUPFAM" id="SSF52540">
    <property type="entry name" value="P-loop containing nucleoside triphosphate hydrolases"/>
    <property type="match status" value="2"/>
</dbReference>
<feature type="domain" description="ABC transporter" evidence="5">
    <location>
        <begin position="277"/>
        <end position="518"/>
    </location>
</feature>
<feature type="domain" description="ABC transporter" evidence="5">
    <location>
        <begin position="8"/>
        <end position="254"/>
    </location>
</feature>
<dbReference type="NCBIfam" id="NF007739">
    <property type="entry name" value="PRK10419.1"/>
    <property type="match status" value="2"/>
</dbReference>
<dbReference type="NCBIfam" id="NF008453">
    <property type="entry name" value="PRK11308.1"/>
    <property type="match status" value="2"/>
</dbReference>
<sequence>MTAPLLEVRDLRIEYRSRRSAHVAVESASLELARGEALALVGESGSGKSSIGRAVLGLQRGSTRVTGTVRLDGEDLLGMPEGRRRALRGAAIALVPQDPMAALDPLRRVGDQVAEVLRVHRLAAGAAARERALAALAEAGLPDPALAQRYPHQLSGGQRQRVLIAAAIVAEPRLVVADEPTSALDVTVQRTILDRLQALTAERGTGLLLITHDLAVAAERADRIAVLDRGRIVEDGRARAVVAAPAHASTRALVGSLPQLRAEPLVAPAPDDAPVVLRGEGLSLAFGHGPAATVALDGVDLALRRGQSLGVVGESGSGKTTLARVVLGLARPDAGRVELDGAPEPERGRSRAFRRRVQPVFQDPYSSLDPSHVVGHAILEPVRALARTGRAERRARLAELLEQVRLPSTIASRLPGELSGGQLQRVAIARALSVGPDVLVCDEAVSALDVTVQAQVLELLAELQRERGLSTLFITHDLAVLRLVCDTVAVMEAGRIVEQGPTAAVLAAPAHPRTRALLEAVPGAVAGLGPGAGLEPAEAAAA</sequence>
<dbReference type="InterPro" id="IPR017871">
    <property type="entry name" value="ABC_transporter-like_CS"/>
</dbReference>
<keyword evidence="7" id="KW-1185">Reference proteome</keyword>
<dbReference type="Pfam" id="PF08352">
    <property type="entry name" value="oligo_HPY"/>
    <property type="match status" value="1"/>
</dbReference>
<dbReference type="InterPro" id="IPR027417">
    <property type="entry name" value="P-loop_NTPase"/>
</dbReference>
<dbReference type="InterPro" id="IPR050319">
    <property type="entry name" value="ABC_transp_ATP-bind"/>
</dbReference>
<keyword evidence="3" id="KW-0547">Nucleotide-binding</keyword>
<dbReference type="InterPro" id="IPR003593">
    <property type="entry name" value="AAA+_ATPase"/>
</dbReference>
<gene>
    <name evidence="6" type="ORF">GCM10010968_10570</name>
</gene>
<accession>A0ABQ2KF45</accession>
<dbReference type="PANTHER" id="PTHR43776">
    <property type="entry name" value="TRANSPORT ATP-BINDING PROTEIN"/>
    <property type="match status" value="1"/>
</dbReference>
<evidence type="ECO:0000259" key="5">
    <source>
        <dbReference type="PROSITE" id="PS50893"/>
    </source>
</evidence>
<evidence type="ECO:0000256" key="3">
    <source>
        <dbReference type="ARBA" id="ARBA00022741"/>
    </source>
</evidence>
<comment type="similarity">
    <text evidence="1">Belongs to the ABC transporter superfamily.</text>
</comment>
<evidence type="ECO:0000256" key="1">
    <source>
        <dbReference type="ARBA" id="ARBA00005417"/>
    </source>
</evidence>
<dbReference type="SMART" id="SM00382">
    <property type="entry name" value="AAA"/>
    <property type="match status" value="2"/>
</dbReference>
<dbReference type="CDD" id="cd03257">
    <property type="entry name" value="ABC_NikE_OppD_transporters"/>
    <property type="match status" value="2"/>
</dbReference>
<dbReference type="PROSITE" id="PS00211">
    <property type="entry name" value="ABC_TRANSPORTER_1"/>
    <property type="match status" value="2"/>
</dbReference>
<name>A0ABQ2KF45_9MICO</name>
<dbReference type="InterPro" id="IPR013563">
    <property type="entry name" value="Oligopep_ABC_C"/>
</dbReference>
<dbReference type="Pfam" id="PF00005">
    <property type="entry name" value="ABC_tran"/>
    <property type="match status" value="2"/>
</dbReference>
<reference evidence="7" key="1">
    <citation type="journal article" date="2019" name="Int. J. Syst. Evol. Microbiol.">
        <title>The Global Catalogue of Microorganisms (GCM) 10K type strain sequencing project: providing services to taxonomists for standard genome sequencing and annotation.</title>
        <authorList>
            <consortium name="The Broad Institute Genomics Platform"/>
            <consortium name="The Broad Institute Genome Sequencing Center for Infectious Disease"/>
            <person name="Wu L."/>
            <person name="Ma J."/>
        </authorList>
    </citation>
    <scope>NUCLEOTIDE SEQUENCE [LARGE SCALE GENOMIC DNA]</scope>
    <source>
        <strain evidence="7">CGMCC 1.6960</strain>
    </source>
</reference>